<keyword evidence="1" id="KW-0812">Transmembrane</keyword>
<reference evidence="2 3" key="1">
    <citation type="submission" date="2020-12" db="EMBL/GenBank/DDBJ databases">
        <title>FDA dAtabase for Regulatory Grade micrObial Sequences (FDA-ARGOS): Supporting development and validation of Infectious Disease Dx tests.</title>
        <authorList>
            <person name="Sproer C."/>
            <person name="Gronow S."/>
            <person name="Severitt S."/>
            <person name="Schroder I."/>
            <person name="Tallon L."/>
            <person name="Sadzewicz L."/>
            <person name="Zhao X."/>
            <person name="Boylan J."/>
            <person name="Ott S."/>
            <person name="Bowen H."/>
            <person name="Vavikolanu K."/>
            <person name="Mehta A."/>
            <person name="Aluvathingal J."/>
            <person name="Nadendla S."/>
            <person name="Lowell S."/>
            <person name="Myers T."/>
            <person name="Yan Y."/>
            <person name="Sichtig H."/>
        </authorList>
    </citation>
    <scope>NUCLEOTIDE SEQUENCE [LARGE SCALE GENOMIC DNA]</scope>
    <source>
        <strain evidence="2 3">FDAARGOS_872</strain>
    </source>
</reference>
<keyword evidence="3" id="KW-1185">Reference proteome</keyword>
<name>A0A7T3BRV8_9BURK</name>
<proteinExistence type="predicted"/>
<protein>
    <submittedName>
        <fullName evidence="2">Uncharacterized protein</fullName>
    </submittedName>
</protein>
<dbReference type="EMBL" id="CP065725">
    <property type="protein sequence ID" value="QPT39995.1"/>
    <property type="molecule type" value="Genomic_DNA"/>
</dbReference>
<dbReference type="Proteomes" id="UP000594903">
    <property type="component" value="Chromosome"/>
</dbReference>
<gene>
    <name evidence="2" type="ORF">I6G29_12950</name>
</gene>
<accession>A0A7T3BRV8</accession>
<keyword evidence="1" id="KW-1133">Transmembrane helix</keyword>
<evidence type="ECO:0000313" key="2">
    <source>
        <dbReference type="EMBL" id="QPT39995.1"/>
    </source>
</evidence>
<feature type="transmembrane region" description="Helical" evidence="1">
    <location>
        <begin position="30"/>
        <end position="53"/>
    </location>
</feature>
<keyword evidence="1" id="KW-0472">Membrane</keyword>
<organism evidence="2 3">
    <name type="scientific">Oligella ureolytica</name>
    <dbReference type="NCBI Taxonomy" id="90244"/>
    <lineage>
        <taxon>Bacteria</taxon>
        <taxon>Pseudomonadati</taxon>
        <taxon>Pseudomonadota</taxon>
        <taxon>Betaproteobacteria</taxon>
        <taxon>Burkholderiales</taxon>
        <taxon>Alcaligenaceae</taxon>
        <taxon>Oligella</taxon>
    </lineage>
</organism>
<evidence type="ECO:0000313" key="3">
    <source>
        <dbReference type="Proteomes" id="UP000594903"/>
    </source>
</evidence>
<evidence type="ECO:0000256" key="1">
    <source>
        <dbReference type="SAM" id="Phobius"/>
    </source>
</evidence>
<sequence>MKNKEEERLFGQMFLSLVEQKELAKRLHKLTYVIILVPLMAYFLLSLMGWILFRLFSYVKGNEH</sequence>